<dbReference type="PANTHER" id="PTHR30012">
    <property type="entry name" value="GENERAL SECRETION PATHWAY PROTEIN"/>
    <property type="match status" value="1"/>
</dbReference>
<comment type="similarity">
    <text evidence="2 9">Belongs to the GSP F family.</text>
</comment>
<comment type="subcellular location">
    <subcellularLocation>
        <location evidence="1 9">Cell inner membrane</location>
        <topology evidence="1 9">Multi-pass membrane protein</topology>
    </subcellularLocation>
</comment>
<feature type="transmembrane region" description="Helical" evidence="10">
    <location>
        <begin position="167"/>
        <end position="190"/>
    </location>
</feature>
<evidence type="ECO:0000256" key="1">
    <source>
        <dbReference type="ARBA" id="ARBA00004429"/>
    </source>
</evidence>
<feature type="transmembrane region" description="Helical" evidence="10">
    <location>
        <begin position="210"/>
        <end position="240"/>
    </location>
</feature>
<evidence type="ECO:0000256" key="7">
    <source>
        <dbReference type="ARBA" id="ARBA00022989"/>
    </source>
</evidence>
<proteinExistence type="inferred from homology"/>
<dbReference type="Gene3D" id="1.20.81.30">
    <property type="entry name" value="Type II secretion system (T2SS), domain F"/>
    <property type="match status" value="2"/>
</dbReference>
<gene>
    <name evidence="12" type="ORF">AACH10_07360</name>
</gene>
<protein>
    <submittedName>
        <fullName evidence="12">Type II secretion system F family protein</fullName>
    </submittedName>
</protein>
<dbReference type="RefSeq" id="WP_341409719.1">
    <property type="nucleotide sequence ID" value="NZ_JBBUTH010000003.1"/>
</dbReference>
<dbReference type="InterPro" id="IPR001992">
    <property type="entry name" value="T2SS_GspF/T4SS_PilC_CS"/>
</dbReference>
<evidence type="ECO:0000256" key="9">
    <source>
        <dbReference type="RuleBase" id="RU003923"/>
    </source>
</evidence>
<evidence type="ECO:0000256" key="8">
    <source>
        <dbReference type="ARBA" id="ARBA00023136"/>
    </source>
</evidence>
<sequence>MPEFAVKLAELDGRVRQVRVQAPDAAGVSAALGVPPMRLLSVRATAAPAQAPGARWWHRSPGFELRLFSQELAVLLDAGIPLLEALSTLREKDTAGRGHATLDTVIAALRDGLPVSAALARAPGAFDALFIALVAASERSGQLPATLRDHARYLGWSGDLQARLRAALVYPAMLLAAGGLVIVFLLLYVLPRFAGVFDSLSGEVPAASRWLMALGVQAAAHPGVTLALAAALPLAGVGLWRSPSARQWLARTLWRSPGLGVRLRTVALARLYRCLGLLLGAGVPAPEALRLVAQVLDAPLRPACTQSLTRVMSGQRLSQAFEATGLATPVARRMLAVGERSGTLPAMLQRAAAFHDDEIARLAELVTRLLNPLLMLLMGLVIGGIVVLMYLPIFTLMEQVQ</sequence>
<feature type="domain" description="Type II secretion system protein GspF" evidence="11">
    <location>
        <begin position="68"/>
        <end position="191"/>
    </location>
</feature>
<feature type="domain" description="Type II secretion system protein GspF" evidence="11">
    <location>
        <begin position="272"/>
        <end position="392"/>
    </location>
</feature>
<keyword evidence="13" id="KW-1185">Reference proteome</keyword>
<evidence type="ECO:0000256" key="2">
    <source>
        <dbReference type="ARBA" id="ARBA00005745"/>
    </source>
</evidence>
<evidence type="ECO:0000256" key="5">
    <source>
        <dbReference type="ARBA" id="ARBA00022519"/>
    </source>
</evidence>
<dbReference type="PROSITE" id="PS00874">
    <property type="entry name" value="T2SP_F"/>
    <property type="match status" value="1"/>
</dbReference>
<dbReference type="Proteomes" id="UP001365405">
    <property type="component" value="Unassembled WGS sequence"/>
</dbReference>
<keyword evidence="6 9" id="KW-0812">Transmembrane</keyword>
<evidence type="ECO:0000256" key="6">
    <source>
        <dbReference type="ARBA" id="ARBA00022692"/>
    </source>
</evidence>
<keyword evidence="4" id="KW-1003">Cell membrane</keyword>
<evidence type="ECO:0000256" key="10">
    <source>
        <dbReference type="SAM" id="Phobius"/>
    </source>
</evidence>
<dbReference type="PRINTS" id="PR00812">
    <property type="entry name" value="BCTERIALGSPF"/>
</dbReference>
<evidence type="ECO:0000256" key="4">
    <source>
        <dbReference type="ARBA" id="ARBA00022475"/>
    </source>
</evidence>
<comment type="caution">
    <text evidence="12">The sequence shown here is derived from an EMBL/GenBank/DDBJ whole genome shotgun (WGS) entry which is preliminary data.</text>
</comment>
<keyword evidence="3 9" id="KW-0813">Transport</keyword>
<keyword evidence="7 10" id="KW-1133">Transmembrane helix</keyword>
<feature type="transmembrane region" description="Helical" evidence="10">
    <location>
        <begin position="369"/>
        <end position="391"/>
    </location>
</feature>
<dbReference type="PANTHER" id="PTHR30012:SF7">
    <property type="entry name" value="PROTEIN TRANSPORT PROTEIN HOFC HOMOLOG"/>
    <property type="match status" value="1"/>
</dbReference>
<reference evidence="12 13" key="1">
    <citation type="submission" date="2024-04" db="EMBL/GenBank/DDBJ databases">
        <title>Novel species of the genus Ideonella isolated from streams.</title>
        <authorList>
            <person name="Lu H."/>
        </authorList>
    </citation>
    <scope>NUCLEOTIDE SEQUENCE [LARGE SCALE GENOMIC DNA]</scope>
    <source>
        <strain evidence="12 13">DXS22W</strain>
    </source>
</reference>
<dbReference type="InterPro" id="IPR003004">
    <property type="entry name" value="GspF/PilC"/>
</dbReference>
<evidence type="ECO:0000313" key="12">
    <source>
        <dbReference type="EMBL" id="MEK8050050.1"/>
    </source>
</evidence>
<evidence type="ECO:0000313" key="13">
    <source>
        <dbReference type="Proteomes" id="UP001365405"/>
    </source>
</evidence>
<keyword evidence="8 10" id="KW-0472">Membrane</keyword>
<evidence type="ECO:0000256" key="3">
    <source>
        <dbReference type="ARBA" id="ARBA00022448"/>
    </source>
</evidence>
<dbReference type="InterPro" id="IPR042094">
    <property type="entry name" value="T2SS_GspF_sf"/>
</dbReference>
<accession>A0ABU9CDU0</accession>
<dbReference type="InterPro" id="IPR018076">
    <property type="entry name" value="T2SS_GspF_dom"/>
</dbReference>
<organism evidence="12 13">
    <name type="scientific">Pseudaquabacterium inlustre</name>
    <dbReference type="NCBI Taxonomy" id="2984192"/>
    <lineage>
        <taxon>Bacteria</taxon>
        <taxon>Pseudomonadati</taxon>
        <taxon>Pseudomonadota</taxon>
        <taxon>Betaproteobacteria</taxon>
        <taxon>Burkholderiales</taxon>
        <taxon>Sphaerotilaceae</taxon>
        <taxon>Pseudaquabacterium</taxon>
    </lineage>
</organism>
<dbReference type="Pfam" id="PF00482">
    <property type="entry name" value="T2SSF"/>
    <property type="match status" value="2"/>
</dbReference>
<keyword evidence="5" id="KW-0997">Cell inner membrane</keyword>
<dbReference type="EMBL" id="JBBUTH010000003">
    <property type="protein sequence ID" value="MEK8050050.1"/>
    <property type="molecule type" value="Genomic_DNA"/>
</dbReference>
<name>A0ABU9CDU0_9BURK</name>
<evidence type="ECO:0000259" key="11">
    <source>
        <dbReference type="Pfam" id="PF00482"/>
    </source>
</evidence>